<dbReference type="EMBL" id="QORE01003733">
    <property type="protein sequence ID" value="RCI67533.1"/>
    <property type="molecule type" value="Genomic_DNA"/>
</dbReference>
<accession>A0A367LUD9</accession>
<dbReference type="Proteomes" id="UP000253594">
    <property type="component" value="Unassembled WGS sequence"/>
</dbReference>
<dbReference type="PROSITE" id="PS51257">
    <property type="entry name" value="PROKAR_LIPOPROTEIN"/>
    <property type="match status" value="1"/>
</dbReference>
<evidence type="ECO:0000313" key="2">
    <source>
        <dbReference type="Proteomes" id="UP000253594"/>
    </source>
</evidence>
<name>A0A367LUD9_PSEAI</name>
<proteinExistence type="predicted"/>
<protein>
    <submittedName>
        <fullName evidence="1">Anaerobic ribonucleoside-triphosphate reductase activating protein</fullName>
    </submittedName>
</protein>
<organism evidence="1 2">
    <name type="scientific">Pseudomonas aeruginosa</name>
    <dbReference type="NCBI Taxonomy" id="287"/>
    <lineage>
        <taxon>Bacteria</taxon>
        <taxon>Pseudomonadati</taxon>
        <taxon>Pseudomonadota</taxon>
        <taxon>Gammaproteobacteria</taxon>
        <taxon>Pseudomonadales</taxon>
        <taxon>Pseudomonadaceae</taxon>
        <taxon>Pseudomonas</taxon>
    </lineage>
</organism>
<comment type="caution">
    <text evidence="1">The sequence shown here is derived from an EMBL/GenBank/DDBJ whole genome shotgun (WGS) entry which is preliminary data.</text>
</comment>
<dbReference type="AlphaFoldDB" id="A0A367LUD9"/>
<evidence type="ECO:0000313" key="1">
    <source>
        <dbReference type="EMBL" id="RCI67533.1"/>
    </source>
</evidence>
<feature type="non-terminal residue" evidence="1">
    <location>
        <position position="27"/>
    </location>
</feature>
<reference evidence="1 2" key="1">
    <citation type="submission" date="2018-07" db="EMBL/GenBank/DDBJ databases">
        <title>Mechanisms of high-level aminoglycoside resistance among Gram-negative pathogens in Brazil.</title>
        <authorList>
            <person name="Ballaben A.S."/>
            <person name="Darini A.L.C."/>
            <person name="Doi Y."/>
        </authorList>
    </citation>
    <scope>NUCLEOTIDE SEQUENCE [LARGE SCALE GENOMIC DNA]</scope>
    <source>
        <strain evidence="1 2">B2-305</strain>
    </source>
</reference>
<sequence>MSATLRVRGLVPLTPLAYPGLLACVLF</sequence>
<gene>
    <name evidence="1" type="ORF">DT376_43220</name>
</gene>